<dbReference type="Proteomes" id="UP000504603">
    <property type="component" value="Unplaced"/>
</dbReference>
<dbReference type="Pfam" id="PF24068">
    <property type="entry name" value="TPD1_C"/>
    <property type="match status" value="1"/>
</dbReference>
<sequence length="150" mass="16833">MFVYILPPFLTENKKLSVKGEEKRSLLMAVIFKAICVFIFLSLLAKGGWGCSMEDLAIRQTPTGEMVNGKREWRVRISNECKNCTQLNVRFKCGGFKTAKAIKLTILAKMGAQCVVNAGLPIYSSIPITFTYAWDPLFNFTPFFSQVVCS</sequence>
<dbReference type="GO" id="GO:0001709">
    <property type="term" value="P:cell fate determination"/>
    <property type="evidence" value="ECO:0007669"/>
    <property type="project" value="TreeGrafter"/>
</dbReference>
<evidence type="ECO:0000256" key="2">
    <source>
        <dbReference type="SAM" id="Phobius"/>
    </source>
</evidence>
<protein>
    <submittedName>
        <fullName evidence="4">TPD1 protein homolog 1-like</fullName>
    </submittedName>
</protein>
<dbReference type="OrthoDB" id="603213at2759"/>
<keyword evidence="1" id="KW-0732">Signal</keyword>
<evidence type="ECO:0000256" key="1">
    <source>
        <dbReference type="ARBA" id="ARBA00022729"/>
    </source>
</evidence>
<keyword evidence="2" id="KW-0472">Membrane</keyword>
<evidence type="ECO:0000313" key="4">
    <source>
        <dbReference type="RefSeq" id="XP_022141668.1"/>
    </source>
</evidence>
<dbReference type="PANTHER" id="PTHR33184">
    <property type="entry name" value="PROTEIN TAPETUM DETERMINANT 1-LIKE-RELATED"/>
    <property type="match status" value="1"/>
</dbReference>
<dbReference type="PANTHER" id="PTHR33184:SF72">
    <property type="entry name" value="BETA-1,3-N-ACETYLGLUCOSAMINYLTRANSFERASE FAMILY PROTEIN"/>
    <property type="match status" value="1"/>
</dbReference>
<dbReference type="KEGG" id="mcha:111011970"/>
<accession>A0A6J1CL63</accession>
<dbReference type="RefSeq" id="XP_022141668.1">
    <property type="nucleotide sequence ID" value="XM_022285976.1"/>
</dbReference>
<organism evidence="3 4">
    <name type="scientific">Momordica charantia</name>
    <name type="common">Bitter gourd</name>
    <name type="synonym">Balsam pear</name>
    <dbReference type="NCBI Taxonomy" id="3673"/>
    <lineage>
        <taxon>Eukaryota</taxon>
        <taxon>Viridiplantae</taxon>
        <taxon>Streptophyta</taxon>
        <taxon>Embryophyta</taxon>
        <taxon>Tracheophyta</taxon>
        <taxon>Spermatophyta</taxon>
        <taxon>Magnoliopsida</taxon>
        <taxon>eudicotyledons</taxon>
        <taxon>Gunneridae</taxon>
        <taxon>Pentapetalae</taxon>
        <taxon>rosids</taxon>
        <taxon>fabids</taxon>
        <taxon>Cucurbitales</taxon>
        <taxon>Cucurbitaceae</taxon>
        <taxon>Momordiceae</taxon>
        <taxon>Momordica</taxon>
    </lineage>
</organism>
<gene>
    <name evidence="4" type="primary">LOC111011970</name>
</gene>
<dbReference type="AlphaFoldDB" id="A0A6J1CL63"/>
<keyword evidence="3" id="KW-1185">Reference proteome</keyword>
<name>A0A6J1CL63_MOMCH</name>
<feature type="transmembrane region" description="Helical" evidence="2">
    <location>
        <begin position="26"/>
        <end position="45"/>
    </location>
</feature>
<reference evidence="4" key="1">
    <citation type="submission" date="2025-08" db="UniProtKB">
        <authorList>
            <consortium name="RefSeq"/>
        </authorList>
    </citation>
    <scope>IDENTIFICATION</scope>
    <source>
        <strain evidence="4">OHB3-1</strain>
    </source>
</reference>
<keyword evidence="2" id="KW-0812">Transmembrane</keyword>
<proteinExistence type="predicted"/>
<keyword evidence="2" id="KW-1133">Transmembrane helix</keyword>
<dbReference type="InterPro" id="IPR040361">
    <property type="entry name" value="TPD1"/>
</dbReference>
<dbReference type="GeneID" id="111011970"/>
<evidence type="ECO:0000313" key="3">
    <source>
        <dbReference type="Proteomes" id="UP000504603"/>
    </source>
</evidence>